<keyword evidence="6" id="KW-0695">RNA-directed DNA polymerase</keyword>
<keyword evidence="5" id="KW-0378">Hydrolase</keyword>
<dbReference type="PANTHER" id="PTHR34072:SF52">
    <property type="entry name" value="RIBONUCLEASE H"/>
    <property type="match status" value="1"/>
</dbReference>
<dbReference type="InterPro" id="IPR041373">
    <property type="entry name" value="RT_RNaseH"/>
</dbReference>
<keyword evidence="9" id="KW-1185">Reference proteome</keyword>
<dbReference type="InterPro" id="IPR043128">
    <property type="entry name" value="Rev_trsase/Diguanyl_cyclase"/>
</dbReference>
<name>A0A5B6WRT3_9ROSI</name>
<dbReference type="GO" id="GO:0003964">
    <property type="term" value="F:RNA-directed DNA polymerase activity"/>
    <property type="evidence" value="ECO:0007669"/>
    <property type="project" value="UniProtKB-KW"/>
</dbReference>
<keyword evidence="2" id="KW-0548">Nucleotidyltransferase</keyword>
<evidence type="ECO:0000256" key="6">
    <source>
        <dbReference type="ARBA" id="ARBA00022918"/>
    </source>
</evidence>
<accession>A0A5B6WRT3</accession>
<dbReference type="GO" id="GO:0016787">
    <property type="term" value="F:hydrolase activity"/>
    <property type="evidence" value="ECO:0007669"/>
    <property type="project" value="UniProtKB-KW"/>
</dbReference>
<evidence type="ECO:0000313" key="8">
    <source>
        <dbReference type="EMBL" id="KAA3484163.1"/>
    </source>
</evidence>
<reference evidence="9" key="1">
    <citation type="journal article" date="2019" name="Plant Biotechnol. J.">
        <title>Genome sequencing of the Australian wild diploid species Gossypium australe highlights disease resistance and delayed gland morphogenesis.</title>
        <authorList>
            <person name="Cai Y."/>
            <person name="Cai X."/>
            <person name="Wang Q."/>
            <person name="Wang P."/>
            <person name="Zhang Y."/>
            <person name="Cai C."/>
            <person name="Xu Y."/>
            <person name="Wang K."/>
            <person name="Zhou Z."/>
            <person name="Wang C."/>
            <person name="Geng S."/>
            <person name="Li B."/>
            <person name="Dong Q."/>
            <person name="Hou Y."/>
            <person name="Wang H."/>
            <person name="Ai P."/>
            <person name="Liu Z."/>
            <person name="Yi F."/>
            <person name="Sun M."/>
            <person name="An G."/>
            <person name="Cheng J."/>
            <person name="Zhang Y."/>
            <person name="Shi Q."/>
            <person name="Xie Y."/>
            <person name="Shi X."/>
            <person name="Chang Y."/>
            <person name="Huang F."/>
            <person name="Chen Y."/>
            <person name="Hong S."/>
            <person name="Mi L."/>
            <person name="Sun Q."/>
            <person name="Zhang L."/>
            <person name="Zhou B."/>
            <person name="Peng R."/>
            <person name="Zhang X."/>
            <person name="Liu F."/>
        </authorList>
    </citation>
    <scope>NUCLEOTIDE SEQUENCE [LARGE SCALE GENOMIC DNA]</scope>
    <source>
        <strain evidence="9">cv. PA1801</strain>
    </source>
</reference>
<proteinExistence type="predicted"/>
<dbReference type="SUPFAM" id="SSF56672">
    <property type="entry name" value="DNA/RNA polymerases"/>
    <property type="match status" value="1"/>
</dbReference>
<dbReference type="OrthoDB" id="1738613at2759"/>
<keyword evidence="4" id="KW-0255">Endonuclease</keyword>
<dbReference type="AlphaFoldDB" id="A0A5B6WRT3"/>
<dbReference type="InterPro" id="IPR043502">
    <property type="entry name" value="DNA/RNA_pol_sf"/>
</dbReference>
<evidence type="ECO:0000256" key="4">
    <source>
        <dbReference type="ARBA" id="ARBA00022759"/>
    </source>
</evidence>
<dbReference type="PANTHER" id="PTHR34072">
    <property type="entry name" value="ENZYMATIC POLYPROTEIN-RELATED"/>
    <property type="match status" value="1"/>
</dbReference>
<keyword evidence="1" id="KW-0808">Transferase</keyword>
<keyword evidence="3" id="KW-0540">Nuclease</keyword>
<organism evidence="8 9">
    <name type="scientific">Gossypium australe</name>
    <dbReference type="NCBI Taxonomy" id="47621"/>
    <lineage>
        <taxon>Eukaryota</taxon>
        <taxon>Viridiplantae</taxon>
        <taxon>Streptophyta</taxon>
        <taxon>Embryophyta</taxon>
        <taxon>Tracheophyta</taxon>
        <taxon>Spermatophyta</taxon>
        <taxon>Magnoliopsida</taxon>
        <taxon>eudicotyledons</taxon>
        <taxon>Gunneridae</taxon>
        <taxon>Pentapetalae</taxon>
        <taxon>rosids</taxon>
        <taxon>malvids</taxon>
        <taxon>Malvales</taxon>
        <taxon>Malvaceae</taxon>
        <taxon>Malvoideae</taxon>
        <taxon>Gossypium</taxon>
    </lineage>
</organism>
<feature type="domain" description="Reverse transcriptase RNase H-like" evidence="7">
    <location>
        <begin position="54"/>
        <end position="117"/>
    </location>
</feature>
<evidence type="ECO:0000259" key="7">
    <source>
        <dbReference type="Pfam" id="PF17917"/>
    </source>
</evidence>
<gene>
    <name evidence="8" type="ORF">EPI10_006265</name>
</gene>
<dbReference type="Gene3D" id="3.30.70.270">
    <property type="match status" value="1"/>
</dbReference>
<dbReference type="Pfam" id="PF17917">
    <property type="entry name" value="RT_RNaseH"/>
    <property type="match status" value="1"/>
</dbReference>
<evidence type="ECO:0000256" key="5">
    <source>
        <dbReference type="ARBA" id="ARBA00022801"/>
    </source>
</evidence>
<dbReference type="Proteomes" id="UP000325315">
    <property type="component" value="Unassembled WGS sequence"/>
</dbReference>
<dbReference type="EMBL" id="SMMG02000002">
    <property type="protein sequence ID" value="KAA3484163.1"/>
    <property type="molecule type" value="Genomic_DNA"/>
</dbReference>
<protein>
    <submittedName>
        <fullName evidence="8">Integrase, catalytic core</fullName>
    </submittedName>
</protein>
<evidence type="ECO:0000256" key="1">
    <source>
        <dbReference type="ARBA" id="ARBA00022679"/>
    </source>
</evidence>
<dbReference type="GO" id="GO:0004519">
    <property type="term" value="F:endonuclease activity"/>
    <property type="evidence" value="ECO:0007669"/>
    <property type="project" value="UniProtKB-KW"/>
</dbReference>
<comment type="caution">
    <text evidence="8">The sequence shown here is derived from an EMBL/GenBank/DDBJ whole genome shotgun (WGS) entry which is preliminary data.</text>
</comment>
<evidence type="ECO:0000313" key="9">
    <source>
        <dbReference type="Proteomes" id="UP000325315"/>
    </source>
</evidence>
<evidence type="ECO:0000256" key="2">
    <source>
        <dbReference type="ARBA" id="ARBA00022695"/>
    </source>
</evidence>
<evidence type="ECO:0000256" key="3">
    <source>
        <dbReference type="ARBA" id="ARBA00022722"/>
    </source>
</evidence>
<sequence>MKLLEKDVSFVWFAKCQQSFDLLKIMLTEAPVLAPPELRKEFVINSDGSLSGGYDYRQLKTHEKNYSAHDLELVAIVFALKIWRHYLYGEICHVFTGHKSLKSLMTQKYLNLRQRMWL</sequence>